<keyword evidence="4" id="KW-1185">Reference proteome</keyword>
<proteinExistence type="predicted"/>
<dbReference type="Proteomes" id="UP001280121">
    <property type="component" value="Unassembled WGS sequence"/>
</dbReference>
<dbReference type="InterPro" id="IPR012337">
    <property type="entry name" value="RNaseH-like_sf"/>
</dbReference>
<sequence>MGDFCPISLVGSMYKVVAKVLANRIKKVMTSIVGENQMAIIKDRQILDSFVIAEEIIDKWRKGGEGGLLVKLDLENAYDCVDHFFLQEMLVKMGFALKWRNWIKGCITTPKMSILVDGSPTHPFGLQLGSRPSSKGVWDSMVSNIEKRLAPWKRKFLSKEGRLVLIKSVLNSIPTYFMLVFRMPIRVANKIERSVASYYFIKAIAKVIIPSNNSGQILLQGIQAVVGKGSNIRLCQYVVYDGISLKVAFPRIFALVVNQEGFRSENKLEDFAGSLTSDFSLPWKGWCPSKIEFFTWQLLKGRVFVAEVLHKFGMEVDGVCKMCNQDLETLNHTFLHCVWSWKFLTTIWTLWEMRNEVVFRGKNISVFQVVDMVKFKMVWWFKHFGSGSKDSVDIFLLNLTERCVDSRKRKDQIAEAWIPLIGNVLKYYVDSSALGNLGSADSNTVEVMAIHKAVDLCCLSPLCSGREIMFESDLKVAVSWIYGKGIGNLALVQFIYDIKSSLNLLEGEVKFKSRASNQFADSLAKNGSNCGGDFVEWGDSG</sequence>
<dbReference type="InterPro" id="IPR000477">
    <property type="entry name" value="RT_dom"/>
</dbReference>
<dbReference type="EMBL" id="JANJYI010000003">
    <property type="protein sequence ID" value="KAK2654997.1"/>
    <property type="molecule type" value="Genomic_DNA"/>
</dbReference>
<feature type="domain" description="Reverse transcriptase" evidence="1">
    <location>
        <begin position="3"/>
        <end position="115"/>
    </location>
</feature>
<evidence type="ECO:0008006" key="5">
    <source>
        <dbReference type="Google" id="ProtNLM"/>
    </source>
</evidence>
<comment type="caution">
    <text evidence="3">The sequence shown here is derived from an EMBL/GenBank/DDBJ whole genome shotgun (WGS) entry which is preliminary data.</text>
</comment>
<evidence type="ECO:0000259" key="2">
    <source>
        <dbReference type="Pfam" id="PF13966"/>
    </source>
</evidence>
<gene>
    <name evidence="3" type="ORF">Ddye_008049</name>
</gene>
<protein>
    <recommendedName>
        <fullName evidence="5">Reverse transcriptase domain-containing protein</fullName>
    </recommendedName>
</protein>
<accession>A0AAD9X925</accession>
<dbReference type="PANTHER" id="PTHR33116:SF78">
    <property type="entry name" value="OS12G0587133 PROTEIN"/>
    <property type="match status" value="1"/>
</dbReference>
<dbReference type="AlphaFoldDB" id="A0AAD9X925"/>
<dbReference type="SUPFAM" id="SSF53098">
    <property type="entry name" value="Ribonuclease H-like"/>
    <property type="match status" value="1"/>
</dbReference>
<dbReference type="PANTHER" id="PTHR33116">
    <property type="entry name" value="REVERSE TRANSCRIPTASE ZINC-BINDING DOMAIN-CONTAINING PROTEIN-RELATED-RELATED"/>
    <property type="match status" value="1"/>
</dbReference>
<evidence type="ECO:0000259" key="1">
    <source>
        <dbReference type="Pfam" id="PF00078"/>
    </source>
</evidence>
<evidence type="ECO:0000313" key="4">
    <source>
        <dbReference type="Proteomes" id="UP001280121"/>
    </source>
</evidence>
<dbReference type="Pfam" id="PF00078">
    <property type="entry name" value="RVT_1"/>
    <property type="match status" value="1"/>
</dbReference>
<feature type="domain" description="Reverse transcriptase zinc-binding" evidence="2">
    <location>
        <begin position="277"/>
        <end position="340"/>
    </location>
</feature>
<dbReference type="Pfam" id="PF13966">
    <property type="entry name" value="zf-RVT"/>
    <property type="match status" value="1"/>
</dbReference>
<organism evidence="3 4">
    <name type="scientific">Dipteronia dyeriana</name>
    <dbReference type="NCBI Taxonomy" id="168575"/>
    <lineage>
        <taxon>Eukaryota</taxon>
        <taxon>Viridiplantae</taxon>
        <taxon>Streptophyta</taxon>
        <taxon>Embryophyta</taxon>
        <taxon>Tracheophyta</taxon>
        <taxon>Spermatophyta</taxon>
        <taxon>Magnoliopsida</taxon>
        <taxon>eudicotyledons</taxon>
        <taxon>Gunneridae</taxon>
        <taxon>Pentapetalae</taxon>
        <taxon>rosids</taxon>
        <taxon>malvids</taxon>
        <taxon>Sapindales</taxon>
        <taxon>Sapindaceae</taxon>
        <taxon>Hippocastanoideae</taxon>
        <taxon>Acereae</taxon>
        <taxon>Dipteronia</taxon>
    </lineage>
</organism>
<reference evidence="3" key="1">
    <citation type="journal article" date="2023" name="Plant J.">
        <title>Genome sequences and population genomics provide insights into the demographic history, inbreeding, and mutation load of two 'living fossil' tree species of Dipteronia.</title>
        <authorList>
            <person name="Feng Y."/>
            <person name="Comes H.P."/>
            <person name="Chen J."/>
            <person name="Zhu S."/>
            <person name="Lu R."/>
            <person name="Zhang X."/>
            <person name="Li P."/>
            <person name="Qiu J."/>
            <person name="Olsen K.M."/>
            <person name="Qiu Y."/>
        </authorList>
    </citation>
    <scope>NUCLEOTIDE SEQUENCE</scope>
    <source>
        <strain evidence="3">KIB01</strain>
    </source>
</reference>
<evidence type="ECO:0000313" key="3">
    <source>
        <dbReference type="EMBL" id="KAK2654997.1"/>
    </source>
</evidence>
<name>A0AAD9X925_9ROSI</name>
<dbReference type="InterPro" id="IPR026960">
    <property type="entry name" value="RVT-Znf"/>
</dbReference>